<comment type="function">
    <text evidence="3">Required for formate dehydrogenase (FDH) activity. Acts as a sulfur carrier protein that transfers sulfur from IscS to the molybdenum cofactor prior to its insertion into FDH.</text>
</comment>
<dbReference type="GO" id="GO:0006777">
    <property type="term" value="P:Mo-molybdopterin cofactor biosynthetic process"/>
    <property type="evidence" value="ECO:0007669"/>
    <property type="project" value="UniProtKB-UniRule"/>
</dbReference>
<dbReference type="Gene3D" id="3.40.140.10">
    <property type="entry name" value="Cytidine Deaminase, domain 2"/>
    <property type="match status" value="1"/>
</dbReference>
<keyword evidence="5" id="KW-1185">Reference proteome</keyword>
<dbReference type="GO" id="GO:0005737">
    <property type="term" value="C:cytoplasm"/>
    <property type="evidence" value="ECO:0007669"/>
    <property type="project" value="UniProtKB-SubCell"/>
</dbReference>
<sequence>MERLELISVKHMPVKKVKGFTSSQLSDMLSVEEPLEIRIGYGPEKQRMQKNISVTMRTPGNDLELAVGFLFAEGIISSYKDVVDVYHTDMECSSNKKNIIQVELRENFTPYLVQADRNFYTTSSCGVCGKGSIQSIRTVSPFCDLDKATLNVGIDVLYQLVAKLKEFQSDFEATGGIHASGLFTIYGDLIDLREDVGRHNALDKLIGNALISNLLPLDQHILLLSGRASFELIQKAAMAGVSIVAAIGAPSSLAVELAMEFDITLLGFLKENRFNIYNLSDRTLIQTAYET</sequence>
<dbReference type="PANTHER" id="PTHR30592">
    <property type="entry name" value="FORMATE DEHYDROGENASE"/>
    <property type="match status" value="1"/>
</dbReference>
<dbReference type="GO" id="GO:0097163">
    <property type="term" value="F:sulfur carrier activity"/>
    <property type="evidence" value="ECO:0007669"/>
    <property type="project" value="UniProtKB-UniRule"/>
</dbReference>
<dbReference type="PIRSF" id="PIRSF015626">
    <property type="entry name" value="FdhD"/>
    <property type="match status" value="1"/>
</dbReference>
<dbReference type="PANTHER" id="PTHR30592:SF1">
    <property type="entry name" value="SULFUR CARRIER PROTEIN FDHD"/>
    <property type="match status" value="1"/>
</dbReference>
<dbReference type="AlphaFoldDB" id="A0A1H7MTQ2"/>
<dbReference type="SUPFAM" id="SSF53927">
    <property type="entry name" value="Cytidine deaminase-like"/>
    <property type="match status" value="1"/>
</dbReference>
<comment type="subcellular location">
    <subcellularLocation>
        <location evidence="3">Cytoplasm</location>
    </subcellularLocation>
</comment>
<organism evidence="4 5">
    <name type="scientific">Olivibacter domesticus</name>
    <name type="common">Pseudosphingobacterium domesticum</name>
    <dbReference type="NCBI Taxonomy" id="407022"/>
    <lineage>
        <taxon>Bacteria</taxon>
        <taxon>Pseudomonadati</taxon>
        <taxon>Bacteroidota</taxon>
        <taxon>Sphingobacteriia</taxon>
        <taxon>Sphingobacteriales</taxon>
        <taxon>Sphingobacteriaceae</taxon>
        <taxon>Olivibacter</taxon>
    </lineage>
</organism>
<dbReference type="GO" id="GO:0016783">
    <property type="term" value="F:sulfurtransferase activity"/>
    <property type="evidence" value="ECO:0007669"/>
    <property type="project" value="InterPro"/>
</dbReference>
<dbReference type="STRING" id="407022.SAMN05661044_02127"/>
<dbReference type="HAMAP" id="MF_00187">
    <property type="entry name" value="FdhD"/>
    <property type="match status" value="1"/>
</dbReference>
<dbReference type="EMBL" id="FOAF01000001">
    <property type="protein sequence ID" value="SEL14670.1"/>
    <property type="molecule type" value="Genomic_DNA"/>
</dbReference>
<dbReference type="RefSeq" id="WP_093323256.1">
    <property type="nucleotide sequence ID" value="NZ_FOAF01000001.1"/>
</dbReference>
<evidence type="ECO:0000256" key="1">
    <source>
        <dbReference type="ARBA" id="ARBA00022490"/>
    </source>
</evidence>
<feature type="active site" description="Cysteine persulfide intermediate" evidence="3">
    <location>
        <position position="125"/>
    </location>
</feature>
<dbReference type="Proteomes" id="UP000199421">
    <property type="component" value="Unassembled WGS sequence"/>
</dbReference>
<evidence type="ECO:0000256" key="3">
    <source>
        <dbReference type="HAMAP-Rule" id="MF_00187"/>
    </source>
</evidence>
<dbReference type="NCBIfam" id="TIGR00129">
    <property type="entry name" value="fdhD_narQ"/>
    <property type="match status" value="1"/>
</dbReference>
<evidence type="ECO:0000256" key="2">
    <source>
        <dbReference type="ARBA" id="ARBA00023150"/>
    </source>
</evidence>
<dbReference type="NCBIfam" id="NF001943">
    <property type="entry name" value="PRK00724.1-2"/>
    <property type="match status" value="1"/>
</dbReference>
<gene>
    <name evidence="3" type="primary">fdhD</name>
    <name evidence="4" type="ORF">SAMN05661044_02127</name>
</gene>
<name>A0A1H7MTQ2_OLID1</name>
<comment type="similarity">
    <text evidence="3">Belongs to the FdhD family.</text>
</comment>
<dbReference type="Pfam" id="PF02634">
    <property type="entry name" value="FdhD-NarQ"/>
    <property type="match status" value="1"/>
</dbReference>
<reference evidence="5" key="1">
    <citation type="submission" date="2016-10" db="EMBL/GenBank/DDBJ databases">
        <authorList>
            <person name="Varghese N."/>
            <person name="Submissions S."/>
        </authorList>
    </citation>
    <scope>NUCLEOTIDE SEQUENCE [LARGE SCALE GENOMIC DNA]</scope>
    <source>
        <strain evidence="5">DSM 18733</strain>
    </source>
</reference>
<dbReference type="OrthoDB" id="9782042at2"/>
<evidence type="ECO:0000313" key="5">
    <source>
        <dbReference type="Proteomes" id="UP000199421"/>
    </source>
</evidence>
<dbReference type="InterPro" id="IPR003786">
    <property type="entry name" value="FdhD"/>
</dbReference>
<feature type="binding site" evidence="3">
    <location>
        <begin position="268"/>
        <end position="273"/>
    </location>
    <ligand>
        <name>Mo-bis(molybdopterin guanine dinucleotide)</name>
        <dbReference type="ChEBI" id="CHEBI:60539"/>
    </ligand>
</feature>
<protein>
    <recommendedName>
        <fullName evidence="3">Sulfur carrier protein FdhD</fullName>
    </recommendedName>
</protein>
<keyword evidence="2 3" id="KW-0501">Molybdenum cofactor biosynthesis</keyword>
<dbReference type="Gene3D" id="3.10.20.10">
    <property type="match status" value="1"/>
</dbReference>
<keyword evidence="1 3" id="KW-0963">Cytoplasm</keyword>
<proteinExistence type="inferred from homology"/>
<evidence type="ECO:0000313" key="4">
    <source>
        <dbReference type="EMBL" id="SEL14670.1"/>
    </source>
</evidence>
<dbReference type="InterPro" id="IPR016193">
    <property type="entry name" value="Cytidine_deaminase-like"/>
</dbReference>
<accession>A0A1H7MTQ2</accession>